<dbReference type="InterPro" id="IPR032724">
    <property type="entry name" value="SCP1.201-like"/>
</dbReference>
<evidence type="ECO:0000313" key="1">
    <source>
        <dbReference type="EMBL" id="ABV98896.1"/>
    </source>
</evidence>
<organism evidence="1">
    <name type="scientific">Salinispora arenicola (strain CNS-205)</name>
    <dbReference type="NCBI Taxonomy" id="391037"/>
    <lineage>
        <taxon>Bacteria</taxon>
        <taxon>Bacillati</taxon>
        <taxon>Actinomycetota</taxon>
        <taxon>Actinomycetes</taxon>
        <taxon>Micromonosporales</taxon>
        <taxon>Micromonosporaceae</taxon>
        <taxon>Salinispora</taxon>
    </lineage>
</organism>
<name>A8M873_SALAI</name>
<dbReference type="Pfam" id="PF14428">
    <property type="entry name" value="DddA-like"/>
    <property type="match status" value="1"/>
</dbReference>
<dbReference type="AlphaFoldDB" id="A8M873"/>
<reference evidence="1" key="1">
    <citation type="submission" date="2007-10" db="EMBL/GenBank/DDBJ databases">
        <title>Complete sequence of Salinispora arenicola CNS-205.</title>
        <authorList>
            <consortium name="US DOE Joint Genome Institute"/>
            <person name="Copeland A."/>
            <person name="Lucas S."/>
            <person name="Lapidus A."/>
            <person name="Barry K."/>
            <person name="Glavina del Rio T."/>
            <person name="Dalin E."/>
            <person name="Tice H."/>
            <person name="Pitluck S."/>
            <person name="Foster B."/>
            <person name="Schmutz J."/>
            <person name="Larimer F."/>
            <person name="Land M."/>
            <person name="Hauser L."/>
            <person name="Kyrpides N."/>
            <person name="Ivanova N."/>
            <person name="Jensen P.R."/>
            <person name="Moore B.S."/>
            <person name="Penn K."/>
            <person name="Jenkins C."/>
            <person name="Udwary D."/>
            <person name="Xiang L."/>
            <person name="Gontang E."/>
            <person name="Richardson P."/>
        </authorList>
    </citation>
    <scope>NUCLEOTIDE SEQUENCE [LARGE SCALE GENOMIC DNA]</scope>
    <source>
        <strain evidence="1">CNS-205</strain>
    </source>
</reference>
<accession>A8M873</accession>
<gene>
    <name evidence="1" type="ordered locus">Sare_3082</name>
</gene>
<dbReference type="EMBL" id="CP000850">
    <property type="protein sequence ID" value="ABV98896.1"/>
    <property type="molecule type" value="Genomic_DNA"/>
</dbReference>
<dbReference type="KEGG" id="saq:Sare_3082"/>
<sequence length="127" mass="13666">MRRHRIRHAVLYTNMRPCLGEDGCTQNVKATLPAGYALTGAYGSGCSMEPGKESPMIQADEHPVQGDTAAVADLHERAHSLDTAALTAHALALGICPPDARPGWLIVLEYDEDGADRGLFWIGPDDQ</sequence>
<dbReference type="HOGENOM" id="CLU_1968961_0_0_11"/>
<protein>
    <submittedName>
        <fullName evidence="1">Uncharacterized protein</fullName>
    </submittedName>
</protein>
<proteinExistence type="predicted"/>